<organism evidence="1 2">
    <name type="scientific">Novosphingobium silvae</name>
    <dbReference type="NCBI Taxonomy" id="2692619"/>
    <lineage>
        <taxon>Bacteria</taxon>
        <taxon>Pseudomonadati</taxon>
        <taxon>Pseudomonadota</taxon>
        <taxon>Alphaproteobacteria</taxon>
        <taxon>Sphingomonadales</taxon>
        <taxon>Sphingomonadaceae</taxon>
        <taxon>Novosphingobium</taxon>
    </lineage>
</organism>
<protein>
    <submittedName>
        <fullName evidence="1">Uncharacterized protein</fullName>
    </submittedName>
</protein>
<gene>
    <name evidence="1" type="ORF">GR702_01580</name>
</gene>
<dbReference type="RefSeq" id="WP_160984189.1">
    <property type="nucleotide sequence ID" value="NZ_WVTD01000001.1"/>
</dbReference>
<accession>A0A7X4GD62</accession>
<keyword evidence="2" id="KW-1185">Reference proteome</keyword>
<dbReference type="AlphaFoldDB" id="A0A7X4GD62"/>
<comment type="caution">
    <text evidence="1">The sequence shown here is derived from an EMBL/GenBank/DDBJ whole genome shotgun (WGS) entry which is preliminary data.</text>
</comment>
<proteinExistence type="predicted"/>
<sequence>MVIGIISLAGALVAASADQRVANQLFQRIATARVSATSNEPLYQAVTLDVAPDGKITACDPGEGQGDTANLGKICSMTLGIRFIAAKIEGKPSYGRIRTIITVYSPPMDKPQIELRPEQVLSVNRLPNGKNGTLDIKTNLLISATGLVDRCEAGNDEPQAYANVACAQMVGVTAPVLIDRSGAAVSYVKEVHTRFVKEGD</sequence>
<dbReference type="EMBL" id="WVTD01000001">
    <property type="protein sequence ID" value="MYL96465.1"/>
    <property type="molecule type" value="Genomic_DNA"/>
</dbReference>
<evidence type="ECO:0000313" key="1">
    <source>
        <dbReference type="EMBL" id="MYL96465.1"/>
    </source>
</evidence>
<dbReference type="Proteomes" id="UP000465810">
    <property type="component" value="Unassembled WGS sequence"/>
</dbReference>
<reference evidence="1 2" key="1">
    <citation type="submission" date="2019-12" db="EMBL/GenBank/DDBJ databases">
        <authorList>
            <person name="Feng G."/>
            <person name="Zhu H."/>
        </authorList>
    </citation>
    <scope>NUCLEOTIDE SEQUENCE [LARGE SCALE GENOMIC DNA]</scope>
    <source>
        <strain evidence="1 2">FGD1</strain>
    </source>
</reference>
<evidence type="ECO:0000313" key="2">
    <source>
        <dbReference type="Proteomes" id="UP000465810"/>
    </source>
</evidence>
<name>A0A7X4GD62_9SPHN</name>